<evidence type="ECO:0000313" key="2">
    <source>
        <dbReference type="Proteomes" id="UP001164539"/>
    </source>
</evidence>
<name>A0ACC1YNC6_MELAZ</name>
<evidence type="ECO:0000313" key="1">
    <source>
        <dbReference type="EMBL" id="KAJ4724976.1"/>
    </source>
</evidence>
<dbReference type="Proteomes" id="UP001164539">
    <property type="component" value="Chromosome 2"/>
</dbReference>
<accession>A0ACC1YNC6</accession>
<reference evidence="1 2" key="1">
    <citation type="journal article" date="2023" name="Science">
        <title>Complex scaffold remodeling in plant triterpene biosynthesis.</title>
        <authorList>
            <person name="De La Pena R."/>
            <person name="Hodgson H."/>
            <person name="Liu J.C."/>
            <person name="Stephenson M.J."/>
            <person name="Martin A.C."/>
            <person name="Owen C."/>
            <person name="Harkess A."/>
            <person name="Leebens-Mack J."/>
            <person name="Jimenez L.E."/>
            <person name="Osbourn A."/>
            <person name="Sattely E.S."/>
        </authorList>
    </citation>
    <scope>NUCLEOTIDE SEQUENCE [LARGE SCALE GENOMIC DNA]</scope>
    <source>
        <strain evidence="2">cv. JPN11</strain>
        <tissue evidence="1">Leaf</tissue>
    </source>
</reference>
<comment type="caution">
    <text evidence="1">The sequence shown here is derived from an EMBL/GenBank/DDBJ whole genome shotgun (WGS) entry which is preliminary data.</text>
</comment>
<sequence length="132" mass="14576">MVPNAAARQCGGRMNGHVSFPLPFMQTNLQGYNYSTYKQRAGQALANGNPTAGACQLPHEAALITMLPAASPDQRKEILGQKLYPKFCFLIYPNRSTRRSQPLARHLHFPVSEKPTIHTSVVSPRKPGYQNG</sequence>
<gene>
    <name evidence="1" type="ORF">OWV82_003907</name>
</gene>
<keyword evidence="2" id="KW-1185">Reference proteome</keyword>
<proteinExistence type="predicted"/>
<protein>
    <submittedName>
        <fullName evidence="1">Uncharacterized protein</fullName>
    </submittedName>
</protein>
<organism evidence="1 2">
    <name type="scientific">Melia azedarach</name>
    <name type="common">Chinaberry tree</name>
    <dbReference type="NCBI Taxonomy" id="155640"/>
    <lineage>
        <taxon>Eukaryota</taxon>
        <taxon>Viridiplantae</taxon>
        <taxon>Streptophyta</taxon>
        <taxon>Embryophyta</taxon>
        <taxon>Tracheophyta</taxon>
        <taxon>Spermatophyta</taxon>
        <taxon>Magnoliopsida</taxon>
        <taxon>eudicotyledons</taxon>
        <taxon>Gunneridae</taxon>
        <taxon>Pentapetalae</taxon>
        <taxon>rosids</taxon>
        <taxon>malvids</taxon>
        <taxon>Sapindales</taxon>
        <taxon>Meliaceae</taxon>
        <taxon>Melia</taxon>
    </lineage>
</organism>
<dbReference type="EMBL" id="CM051395">
    <property type="protein sequence ID" value="KAJ4724976.1"/>
    <property type="molecule type" value="Genomic_DNA"/>
</dbReference>